<evidence type="ECO:0000256" key="4">
    <source>
        <dbReference type="ARBA" id="ARBA00022993"/>
    </source>
</evidence>
<dbReference type="EMBL" id="QEAS01000012">
    <property type="protein sequence ID" value="PWG79867.1"/>
    <property type="molecule type" value="Genomic_DNA"/>
</dbReference>
<dbReference type="EC" id="2.7.1.24" evidence="5 6"/>
<feature type="binding site" evidence="5">
    <location>
        <begin position="11"/>
        <end position="16"/>
    </location>
    <ligand>
        <name>ATP</name>
        <dbReference type="ChEBI" id="CHEBI:30616"/>
    </ligand>
</feature>
<gene>
    <name evidence="5" type="primary">coaE</name>
    <name evidence="7" type="ORF">DDR33_15300</name>
</gene>
<evidence type="ECO:0000313" key="8">
    <source>
        <dbReference type="Proteomes" id="UP000245647"/>
    </source>
</evidence>
<evidence type="ECO:0000256" key="6">
    <source>
        <dbReference type="NCBIfam" id="TIGR00152"/>
    </source>
</evidence>
<dbReference type="SUPFAM" id="SSF52540">
    <property type="entry name" value="P-loop containing nucleoside triphosphate hydrolases"/>
    <property type="match status" value="1"/>
</dbReference>
<keyword evidence="5 7" id="KW-0418">Kinase</keyword>
<dbReference type="GO" id="GO:0005524">
    <property type="term" value="F:ATP binding"/>
    <property type="evidence" value="ECO:0007669"/>
    <property type="project" value="UniProtKB-UniRule"/>
</dbReference>
<evidence type="ECO:0000256" key="3">
    <source>
        <dbReference type="ARBA" id="ARBA00022840"/>
    </source>
</evidence>
<comment type="similarity">
    <text evidence="1 5">Belongs to the CoaE family.</text>
</comment>
<evidence type="ECO:0000256" key="1">
    <source>
        <dbReference type="ARBA" id="ARBA00009018"/>
    </source>
</evidence>
<evidence type="ECO:0000256" key="2">
    <source>
        <dbReference type="ARBA" id="ARBA00022741"/>
    </source>
</evidence>
<protein>
    <recommendedName>
        <fullName evidence="5 6">Dephospho-CoA kinase</fullName>
        <ecNumber evidence="5 6">2.7.1.24</ecNumber>
    </recommendedName>
    <alternativeName>
        <fullName evidence="5">Dephosphocoenzyme A kinase</fullName>
    </alternativeName>
</protein>
<dbReference type="InterPro" id="IPR027417">
    <property type="entry name" value="P-loop_NTPase"/>
</dbReference>
<accession>A0A2U2PEP2</accession>
<comment type="subcellular location">
    <subcellularLocation>
        <location evidence="5">Cytoplasm</location>
    </subcellularLocation>
</comment>
<keyword evidence="5" id="KW-0963">Cytoplasm</keyword>
<dbReference type="GO" id="GO:0004140">
    <property type="term" value="F:dephospho-CoA kinase activity"/>
    <property type="evidence" value="ECO:0007669"/>
    <property type="project" value="UniProtKB-UniRule"/>
</dbReference>
<name>A0A2U2PEP2_9SPHI</name>
<dbReference type="GO" id="GO:0005737">
    <property type="term" value="C:cytoplasm"/>
    <property type="evidence" value="ECO:0007669"/>
    <property type="project" value="UniProtKB-SubCell"/>
</dbReference>
<comment type="function">
    <text evidence="5">Catalyzes the phosphorylation of the 3'-hydroxyl group of dephosphocoenzyme A to form coenzyme A.</text>
</comment>
<comment type="pathway">
    <text evidence="5">Cofactor biosynthesis; coenzyme A biosynthesis; CoA from (R)-pantothenate: step 5/5.</text>
</comment>
<dbReference type="AlphaFoldDB" id="A0A2U2PEP2"/>
<dbReference type="PANTHER" id="PTHR10695:SF46">
    <property type="entry name" value="BIFUNCTIONAL COENZYME A SYNTHASE-RELATED"/>
    <property type="match status" value="1"/>
</dbReference>
<keyword evidence="5" id="KW-0808">Transferase</keyword>
<keyword evidence="4 5" id="KW-0173">Coenzyme A biosynthesis</keyword>
<dbReference type="PANTHER" id="PTHR10695">
    <property type="entry name" value="DEPHOSPHO-COA KINASE-RELATED"/>
    <property type="match status" value="1"/>
</dbReference>
<dbReference type="GO" id="GO:0015937">
    <property type="term" value="P:coenzyme A biosynthetic process"/>
    <property type="evidence" value="ECO:0007669"/>
    <property type="project" value="UniProtKB-UniRule"/>
</dbReference>
<reference evidence="7 8" key="1">
    <citation type="submission" date="2018-04" db="EMBL/GenBank/DDBJ databases">
        <title>Pedobacter chongqingensis sp. nov., isolated from a rottenly hemp rope.</title>
        <authorList>
            <person name="Cai Y."/>
        </authorList>
    </citation>
    <scope>NUCLEOTIDE SEQUENCE [LARGE SCALE GENOMIC DNA]</scope>
    <source>
        <strain evidence="7 8">FJ4-8</strain>
    </source>
</reference>
<dbReference type="NCBIfam" id="TIGR00152">
    <property type="entry name" value="dephospho-CoA kinase"/>
    <property type="match status" value="1"/>
</dbReference>
<comment type="caution">
    <text evidence="7">The sequence shown here is derived from an EMBL/GenBank/DDBJ whole genome shotgun (WGS) entry which is preliminary data.</text>
</comment>
<dbReference type="Proteomes" id="UP000245647">
    <property type="component" value="Unassembled WGS sequence"/>
</dbReference>
<dbReference type="Gene3D" id="3.40.50.300">
    <property type="entry name" value="P-loop containing nucleotide triphosphate hydrolases"/>
    <property type="match status" value="1"/>
</dbReference>
<evidence type="ECO:0000256" key="5">
    <source>
        <dbReference type="HAMAP-Rule" id="MF_00376"/>
    </source>
</evidence>
<keyword evidence="8" id="KW-1185">Reference proteome</keyword>
<dbReference type="PROSITE" id="PS51219">
    <property type="entry name" value="DPCK"/>
    <property type="match status" value="1"/>
</dbReference>
<keyword evidence="2 5" id="KW-0547">Nucleotide-binding</keyword>
<comment type="catalytic activity">
    <reaction evidence="5">
        <text>3'-dephospho-CoA + ATP = ADP + CoA + H(+)</text>
        <dbReference type="Rhea" id="RHEA:18245"/>
        <dbReference type="ChEBI" id="CHEBI:15378"/>
        <dbReference type="ChEBI" id="CHEBI:30616"/>
        <dbReference type="ChEBI" id="CHEBI:57287"/>
        <dbReference type="ChEBI" id="CHEBI:57328"/>
        <dbReference type="ChEBI" id="CHEBI:456216"/>
        <dbReference type="EC" id="2.7.1.24"/>
    </reaction>
</comment>
<dbReference type="Pfam" id="PF01121">
    <property type="entry name" value="CoaE"/>
    <property type="match status" value="1"/>
</dbReference>
<keyword evidence="3 5" id="KW-0067">ATP-binding</keyword>
<dbReference type="CDD" id="cd02022">
    <property type="entry name" value="DPCK"/>
    <property type="match status" value="1"/>
</dbReference>
<dbReference type="HAMAP" id="MF_00376">
    <property type="entry name" value="Dephospho_CoA_kinase"/>
    <property type="match status" value="1"/>
</dbReference>
<dbReference type="InterPro" id="IPR001977">
    <property type="entry name" value="Depp_CoAkinase"/>
</dbReference>
<dbReference type="UniPathway" id="UPA00241">
    <property type="reaction ID" value="UER00356"/>
</dbReference>
<proteinExistence type="inferred from homology"/>
<dbReference type="OrthoDB" id="9812943at2"/>
<organism evidence="7 8">
    <name type="scientific">Pararcticibacter amylolyticus</name>
    <dbReference type="NCBI Taxonomy" id="2173175"/>
    <lineage>
        <taxon>Bacteria</taxon>
        <taxon>Pseudomonadati</taxon>
        <taxon>Bacteroidota</taxon>
        <taxon>Sphingobacteriia</taxon>
        <taxon>Sphingobacteriales</taxon>
        <taxon>Sphingobacteriaceae</taxon>
        <taxon>Pararcticibacter</taxon>
    </lineage>
</organism>
<sequence>MLKVGITGGIGSGKTTVCKILELWGIPVFYSDARAKGLMQTDLKLVEDIKASFGESVYFENGQPDRKRLASIVFDDEQKLKKLNSLIHPAVFRDFDQWAHQQKAPYVVKEAAILFESGSYKDCDFVIAVIAPPNIRIKRVTERDKVTEMEVRKRMANQLSDEEKKKRSDFIVFNDESHLLIPQVLSIHQHLLNSGKAGNDRK</sequence>
<evidence type="ECO:0000313" key="7">
    <source>
        <dbReference type="EMBL" id="PWG79867.1"/>
    </source>
</evidence>